<gene>
    <name evidence="3" type="ORF">BSAL_84025</name>
</gene>
<dbReference type="InterPro" id="IPR036869">
    <property type="entry name" value="J_dom_sf"/>
</dbReference>
<dbReference type="InterPro" id="IPR056453">
    <property type="entry name" value="HTH_DNAJC9"/>
</dbReference>
<dbReference type="Pfam" id="PF23302">
    <property type="entry name" value="HTH_DNAJC9"/>
    <property type="match status" value="1"/>
</dbReference>
<evidence type="ECO:0000313" key="3">
    <source>
        <dbReference type="EMBL" id="CUG72683.1"/>
    </source>
</evidence>
<organism evidence="3 4">
    <name type="scientific">Bodo saltans</name>
    <name type="common">Flagellated protozoan</name>
    <dbReference type="NCBI Taxonomy" id="75058"/>
    <lineage>
        <taxon>Eukaryota</taxon>
        <taxon>Discoba</taxon>
        <taxon>Euglenozoa</taxon>
        <taxon>Kinetoplastea</taxon>
        <taxon>Metakinetoplastina</taxon>
        <taxon>Eubodonida</taxon>
        <taxon>Bodonidae</taxon>
        <taxon>Bodo</taxon>
    </lineage>
</organism>
<dbReference type="EMBL" id="CYKH01000957">
    <property type="protein sequence ID" value="CUG72683.1"/>
    <property type="molecule type" value="Genomic_DNA"/>
</dbReference>
<dbReference type="InterPro" id="IPR001623">
    <property type="entry name" value="DnaJ_domain"/>
</dbReference>
<proteinExistence type="predicted"/>
<name>A0A0S4J0E0_BODSA</name>
<dbReference type="GO" id="GO:0005634">
    <property type="term" value="C:nucleus"/>
    <property type="evidence" value="ECO:0007669"/>
    <property type="project" value="TreeGrafter"/>
</dbReference>
<dbReference type="PROSITE" id="PS50076">
    <property type="entry name" value="DNAJ_2"/>
    <property type="match status" value="1"/>
</dbReference>
<dbReference type="AlphaFoldDB" id="A0A0S4J0E0"/>
<feature type="region of interest" description="Disordered" evidence="1">
    <location>
        <begin position="217"/>
        <end position="237"/>
    </location>
</feature>
<dbReference type="OrthoDB" id="10250354at2759"/>
<dbReference type="SUPFAM" id="SSF46565">
    <property type="entry name" value="Chaperone J-domain"/>
    <property type="match status" value="1"/>
</dbReference>
<sequence>MNPCAYRRLALQYHPDRNPDGAEQFKTIAFAYSVLSDPLKKQMFDDHGVIAEAGGDSGASGSSDVERSADMASQVAAFYQTYAGSDEEKDELLGYYKKTKGDLKRIIIEFALFDNGQESEPSRIRALLQQCIEEGLIAETARWERTATDASLRKIAKHMDNERHEATETLSEIHGSVENIPTGGGASSNGLGSLQALILQRQGNAYDTMMGNLEAKYGAAAAGKKRRAKKPRDEDDS</sequence>
<dbReference type="GO" id="GO:0005737">
    <property type="term" value="C:cytoplasm"/>
    <property type="evidence" value="ECO:0007669"/>
    <property type="project" value="TreeGrafter"/>
</dbReference>
<dbReference type="InterPro" id="IPR018253">
    <property type="entry name" value="DnaJ_domain_CS"/>
</dbReference>
<dbReference type="Proteomes" id="UP000051952">
    <property type="component" value="Unassembled WGS sequence"/>
</dbReference>
<dbReference type="PROSITE" id="PS00636">
    <property type="entry name" value="DNAJ_1"/>
    <property type="match status" value="1"/>
</dbReference>
<accession>A0A0S4J0E0</accession>
<protein>
    <submittedName>
        <fullName evidence="3">DNA-J chaperone, putative</fullName>
    </submittedName>
</protein>
<evidence type="ECO:0000256" key="1">
    <source>
        <dbReference type="SAM" id="MobiDB-lite"/>
    </source>
</evidence>
<dbReference type="PANTHER" id="PTHR44144">
    <property type="entry name" value="DNAJ HOMOLOG SUBFAMILY C MEMBER 9"/>
    <property type="match status" value="1"/>
</dbReference>
<feature type="domain" description="J" evidence="2">
    <location>
        <begin position="1"/>
        <end position="48"/>
    </location>
</feature>
<keyword evidence="4" id="KW-1185">Reference proteome</keyword>
<dbReference type="InterPro" id="IPR052594">
    <property type="entry name" value="J_domain-containing_protein"/>
</dbReference>
<dbReference type="Gene3D" id="1.10.287.110">
    <property type="entry name" value="DnaJ domain"/>
    <property type="match status" value="1"/>
</dbReference>
<dbReference type="SMART" id="SM00271">
    <property type="entry name" value="DnaJ"/>
    <property type="match status" value="1"/>
</dbReference>
<dbReference type="VEuPathDB" id="TriTrypDB:BSAL_84025"/>
<dbReference type="OMA" id="WLDLWSK"/>
<dbReference type="GO" id="GO:0031072">
    <property type="term" value="F:heat shock protein binding"/>
    <property type="evidence" value="ECO:0007669"/>
    <property type="project" value="TreeGrafter"/>
</dbReference>
<evidence type="ECO:0000313" key="4">
    <source>
        <dbReference type="Proteomes" id="UP000051952"/>
    </source>
</evidence>
<dbReference type="CDD" id="cd06257">
    <property type="entry name" value="DnaJ"/>
    <property type="match status" value="1"/>
</dbReference>
<dbReference type="Pfam" id="PF00226">
    <property type="entry name" value="DnaJ"/>
    <property type="match status" value="1"/>
</dbReference>
<reference evidence="4" key="1">
    <citation type="submission" date="2015-09" db="EMBL/GenBank/DDBJ databases">
        <authorList>
            <consortium name="Pathogen Informatics"/>
        </authorList>
    </citation>
    <scope>NUCLEOTIDE SEQUENCE [LARGE SCALE GENOMIC DNA]</scope>
    <source>
        <strain evidence="4">Lake Konstanz</strain>
    </source>
</reference>
<dbReference type="PRINTS" id="PR00625">
    <property type="entry name" value="JDOMAIN"/>
</dbReference>
<evidence type="ECO:0000259" key="2">
    <source>
        <dbReference type="PROSITE" id="PS50076"/>
    </source>
</evidence>
<dbReference type="PANTHER" id="PTHR44144:SF1">
    <property type="entry name" value="DNAJ HOMOLOG SUBFAMILY C MEMBER 9"/>
    <property type="match status" value="1"/>
</dbReference>